<evidence type="ECO:0000256" key="1">
    <source>
        <dbReference type="SAM" id="Phobius"/>
    </source>
</evidence>
<dbReference type="Proteomes" id="UP001595607">
    <property type="component" value="Unassembled WGS sequence"/>
</dbReference>
<gene>
    <name evidence="2" type="ORF">ACFONP_06320</name>
</gene>
<organism evidence="2 3">
    <name type="scientific">Parvularcula lutaonensis</name>
    <dbReference type="NCBI Taxonomy" id="491923"/>
    <lineage>
        <taxon>Bacteria</taxon>
        <taxon>Pseudomonadati</taxon>
        <taxon>Pseudomonadota</taxon>
        <taxon>Alphaproteobacteria</taxon>
        <taxon>Parvularculales</taxon>
        <taxon>Parvularculaceae</taxon>
        <taxon>Parvularcula</taxon>
    </lineage>
</organism>
<proteinExistence type="predicted"/>
<keyword evidence="1" id="KW-0812">Transmembrane</keyword>
<feature type="transmembrane region" description="Helical" evidence="1">
    <location>
        <begin position="98"/>
        <end position="130"/>
    </location>
</feature>
<evidence type="ECO:0008006" key="4">
    <source>
        <dbReference type="Google" id="ProtNLM"/>
    </source>
</evidence>
<keyword evidence="1" id="KW-1133">Transmembrane helix</keyword>
<keyword evidence="3" id="KW-1185">Reference proteome</keyword>
<evidence type="ECO:0000313" key="2">
    <source>
        <dbReference type="EMBL" id="MFC3302343.1"/>
    </source>
</evidence>
<reference evidence="3" key="1">
    <citation type="journal article" date="2019" name="Int. J. Syst. Evol. Microbiol.">
        <title>The Global Catalogue of Microorganisms (GCM) 10K type strain sequencing project: providing services to taxonomists for standard genome sequencing and annotation.</title>
        <authorList>
            <consortium name="The Broad Institute Genomics Platform"/>
            <consortium name="The Broad Institute Genome Sequencing Center for Infectious Disease"/>
            <person name="Wu L."/>
            <person name="Ma J."/>
        </authorList>
    </citation>
    <scope>NUCLEOTIDE SEQUENCE [LARGE SCALE GENOMIC DNA]</scope>
    <source>
        <strain evidence="3">KCTC 22245</strain>
    </source>
</reference>
<evidence type="ECO:0000313" key="3">
    <source>
        <dbReference type="Proteomes" id="UP001595607"/>
    </source>
</evidence>
<keyword evidence="1" id="KW-0472">Membrane</keyword>
<sequence length="145" mass="15796">MGSEILKGQISDIEKGAVTEGRVFERGGTIDTSETVTFRVGKRAVSFKLGKAFKNRQLSLKEGDHVTIVGKPSAGEFTARAMRNDDTGVVYAPSPSHFWGWFIGLFVVGLLLSVVFIGLALIPVSFLMILEALNAQRINNKLRNA</sequence>
<protein>
    <recommendedName>
        <fullName evidence="4">DUF3592 domain-containing protein</fullName>
    </recommendedName>
</protein>
<dbReference type="RefSeq" id="WP_189570515.1">
    <property type="nucleotide sequence ID" value="NZ_BMXU01000001.1"/>
</dbReference>
<accession>A0ABV7MAF9</accession>
<name>A0ABV7MAF9_9PROT</name>
<comment type="caution">
    <text evidence="2">The sequence shown here is derived from an EMBL/GenBank/DDBJ whole genome shotgun (WGS) entry which is preliminary data.</text>
</comment>
<dbReference type="EMBL" id="JBHRVA010000002">
    <property type="protein sequence ID" value="MFC3302343.1"/>
    <property type="molecule type" value="Genomic_DNA"/>
</dbReference>